<dbReference type="AlphaFoldDB" id="E3MQP0"/>
<dbReference type="FunCoup" id="E3MQP0">
    <property type="interactions" value="1090"/>
</dbReference>
<dbReference type="Proteomes" id="UP000008281">
    <property type="component" value="Unassembled WGS sequence"/>
</dbReference>
<evidence type="ECO:0000313" key="2">
    <source>
        <dbReference type="Proteomes" id="UP000008281"/>
    </source>
</evidence>
<organism evidence="2">
    <name type="scientific">Caenorhabditis remanei</name>
    <name type="common">Caenorhabditis vulgaris</name>
    <dbReference type="NCBI Taxonomy" id="31234"/>
    <lineage>
        <taxon>Eukaryota</taxon>
        <taxon>Metazoa</taxon>
        <taxon>Ecdysozoa</taxon>
        <taxon>Nematoda</taxon>
        <taxon>Chromadorea</taxon>
        <taxon>Rhabditida</taxon>
        <taxon>Rhabditina</taxon>
        <taxon>Rhabditomorpha</taxon>
        <taxon>Rhabditoidea</taxon>
        <taxon>Rhabditidae</taxon>
        <taxon>Peloderinae</taxon>
        <taxon>Caenorhabditis</taxon>
    </lineage>
</organism>
<dbReference type="GeneID" id="9799814"/>
<accession>E3MQP0</accession>
<gene>
    <name evidence="1" type="ORF">CRE_12865</name>
</gene>
<evidence type="ECO:0000313" key="1">
    <source>
        <dbReference type="EMBL" id="EFP07086.1"/>
    </source>
</evidence>
<reference evidence="1" key="1">
    <citation type="submission" date="2007-07" db="EMBL/GenBank/DDBJ databases">
        <title>PCAP assembly of the Caenorhabditis remanei genome.</title>
        <authorList>
            <consortium name="The Caenorhabditis remanei Sequencing Consortium"/>
            <person name="Wilson R.K."/>
        </authorList>
    </citation>
    <scope>NUCLEOTIDE SEQUENCE [LARGE SCALE GENOMIC DNA]</scope>
    <source>
        <strain evidence="1">PB4641</strain>
    </source>
</reference>
<sequence>MGMKNMSLSSFLQLTTFFYEFFREVIALRRQLINQYWEEDAEVAAAPLQMHDQRFFVPILSDKRSIDQKIRSLKERTANGQFKGILFGRKK</sequence>
<name>E3MQP0_CAERE</name>
<dbReference type="EMBL" id="DS268467">
    <property type="protein sequence ID" value="EFP07086.1"/>
    <property type="molecule type" value="Genomic_DNA"/>
</dbReference>
<dbReference type="OMA" id="QYWEEEA"/>
<dbReference type="KEGG" id="crq:GCK72_016373"/>
<dbReference type="CTD" id="9799814"/>
<dbReference type="RefSeq" id="XP_003101487.2">
    <property type="nucleotide sequence ID" value="XM_003101439.2"/>
</dbReference>
<keyword evidence="2" id="KW-1185">Reference proteome</keyword>
<dbReference type="HOGENOM" id="CLU_2429161_0_0_1"/>
<dbReference type="STRING" id="31234.E3MQP0"/>
<protein>
    <submittedName>
        <fullName evidence="1">Uncharacterized protein</fullName>
    </submittedName>
</protein>
<dbReference type="eggNOG" id="ENOG502TIXF">
    <property type="taxonomic scope" value="Eukaryota"/>
</dbReference>
<proteinExistence type="predicted"/>
<dbReference type="OrthoDB" id="5853107at2759"/>